<reference evidence="2" key="1">
    <citation type="submission" date="2018-05" db="EMBL/GenBank/DDBJ databases">
        <authorList>
            <person name="Lanie J.A."/>
            <person name="Ng W.-L."/>
            <person name="Kazmierczak K.M."/>
            <person name="Andrzejewski T.M."/>
            <person name="Davidsen T.M."/>
            <person name="Wayne K.J."/>
            <person name="Tettelin H."/>
            <person name="Glass J.I."/>
            <person name="Rusch D."/>
            <person name="Podicherti R."/>
            <person name="Tsui H.-C.T."/>
            <person name="Winkler M.E."/>
        </authorList>
    </citation>
    <scope>NUCLEOTIDE SEQUENCE</scope>
</reference>
<organism evidence="2">
    <name type="scientific">marine metagenome</name>
    <dbReference type="NCBI Taxonomy" id="408172"/>
    <lineage>
        <taxon>unclassified sequences</taxon>
        <taxon>metagenomes</taxon>
        <taxon>ecological metagenomes</taxon>
    </lineage>
</organism>
<evidence type="ECO:0000313" key="2">
    <source>
        <dbReference type="EMBL" id="SVE39282.1"/>
    </source>
</evidence>
<dbReference type="AlphaFoldDB" id="A0A383D473"/>
<sequence length="51" mass="5958">MNNNITKSDSILKKRIRRFKSIKRGYYSFIILTSSYILSFLAPIFVNSKAL</sequence>
<name>A0A383D473_9ZZZZ</name>
<evidence type="ECO:0008006" key="3">
    <source>
        <dbReference type="Google" id="ProtNLM"/>
    </source>
</evidence>
<feature type="non-terminal residue" evidence="2">
    <location>
        <position position="51"/>
    </location>
</feature>
<proteinExistence type="predicted"/>
<gene>
    <name evidence="2" type="ORF">METZ01_LOCUS492136</name>
</gene>
<feature type="transmembrane region" description="Helical" evidence="1">
    <location>
        <begin position="25"/>
        <end position="46"/>
    </location>
</feature>
<evidence type="ECO:0000256" key="1">
    <source>
        <dbReference type="SAM" id="Phobius"/>
    </source>
</evidence>
<protein>
    <recommendedName>
        <fullName evidence="3">Oligopeptide transport permease C-like N-terminal domain-containing protein</fullName>
    </recommendedName>
</protein>
<accession>A0A383D473</accession>
<dbReference type="EMBL" id="UINC01214173">
    <property type="protein sequence ID" value="SVE39282.1"/>
    <property type="molecule type" value="Genomic_DNA"/>
</dbReference>
<keyword evidence="1" id="KW-0812">Transmembrane</keyword>
<keyword evidence="1" id="KW-0472">Membrane</keyword>
<keyword evidence="1" id="KW-1133">Transmembrane helix</keyword>